<dbReference type="InterPro" id="IPR032610">
    <property type="entry name" value="DUF2172"/>
</dbReference>
<dbReference type="Pfam" id="PF09940">
    <property type="entry name" value="DUF2172"/>
    <property type="match status" value="1"/>
</dbReference>
<feature type="binding site" evidence="1">
    <location>
        <position position="332"/>
    </location>
    <ligand>
        <name>Zn(2+)</name>
        <dbReference type="ChEBI" id="CHEBI:29105"/>
    </ligand>
</feature>
<dbReference type="SUPFAM" id="SSF53187">
    <property type="entry name" value="Zn-dependent exopeptidases"/>
    <property type="match status" value="1"/>
</dbReference>
<gene>
    <name evidence="5" type="ORF">FHS76_002726</name>
</gene>
<feature type="domain" description="DUF2172" evidence="2">
    <location>
        <begin position="75"/>
        <end position="165"/>
    </location>
</feature>
<sequence>MMDRRADRATGEAGASPPSNGVVIYDLAARLYPLCRSLAGEGVRETLAIIAEHLPLAIHEVASGTQLYDWKAPQEWSVREAYIADMQGNRIVDFARHNLHVVNFSMPVRARMPLGALKDHIHTLPDQPDLIPYRTCYHTEGWGFCMAHDALVAMPDGEYDVMIDAERRDGFLAFGEFVHRGETDETFILSAHLCHPSLANDNCSGLALLTRLGEVLQSRRTRLTYRLLFGPATFGALAWLRQNEGGLDRVRHGLVLACVGDAGGPNYKRSRRGDAGIDRIMGHVLAECGLPGAAMHDFWPYGYDERQFCSPGFNLPVGMFQRSLYGAFPEYHTSADNLDFIRPDCLDQSFNMIMQAIEIAERNWNPLNTSPKGEPQLGRRGLYGSTGGDGRAARDAMAMLWVLNLADGACSILDMAERSKLPFAVLADAADRLRAADLLKAAATPDPCRK</sequence>
<evidence type="ECO:0000259" key="2">
    <source>
        <dbReference type="Pfam" id="PF09940"/>
    </source>
</evidence>
<evidence type="ECO:0000259" key="3">
    <source>
        <dbReference type="Pfam" id="PF16221"/>
    </source>
</evidence>
<keyword evidence="5" id="KW-0378">Hydrolase</keyword>
<dbReference type="Gene3D" id="1.10.10.10">
    <property type="entry name" value="Winged helix-like DNA-binding domain superfamily/Winged helix DNA-binding domain"/>
    <property type="match status" value="1"/>
</dbReference>
<protein>
    <submittedName>
        <fullName evidence="5">Aminopeptidase-like protein</fullName>
    </submittedName>
</protein>
<keyword evidence="5" id="KW-0645">Protease</keyword>
<dbReference type="AlphaFoldDB" id="A0A7W9ELY6"/>
<dbReference type="GO" id="GO:0004177">
    <property type="term" value="F:aminopeptidase activity"/>
    <property type="evidence" value="ECO:0007669"/>
    <property type="project" value="UniProtKB-KW"/>
</dbReference>
<dbReference type="InterPro" id="IPR032622">
    <property type="entry name" value="UCP01524_HTH"/>
</dbReference>
<feature type="binding site" evidence="1">
    <location>
        <position position="201"/>
    </location>
    <ligand>
        <name>Zn(2+)</name>
        <dbReference type="ChEBI" id="CHEBI:29105"/>
    </ligand>
</feature>
<dbReference type="Pfam" id="PF16221">
    <property type="entry name" value="HTH_47"/>
    <property type="match status" value="1"/>
</dbReference>
<feature type="domain" description="DUF4910" evidence="4">
    <location>
        <begin position="25"/>
        <end position="363"/>
    </location>
</feature>
<organism evidence="5 6">
    <name type="scientific">Brucella daejeonensis</name>
    <dbReference type="NCBI Taxonomy" id="659015"/>
    <lineage>
        <taxon>Bacteria</taxon>
        <taxon>Pseudomonadati</taxon>
        <taxon>Pseudomonadota</taxon>
        <taxon>Alphaproteobacteria</taxon>
        <taxon>Hyphomicrobiales</taxon>
        <taxon>Brucellaceae</taxon>
        <taxon>Brucella/Ochrobactrum group</taxon>
        <taxon>Brucella</taxon>
    </lineage>
</organism>
<keyword evidence="5" id="KW-0031">Aminopeptidase</keyword>
<evidence type="ECO:0000256" key="1">
    <source>
        <dbReference type="PIRSR" id="PIRSR015244-50"/>
    </source>
</evidence>
<name>A0A7W9ELY6_9HYPH</name>
<accession>A0A7W9ELY6</accession>
<comment type="caution">
    <text evidence="5">The sequence shown here is derived from an EMBL/GenBank/DDBJ whole genome shotgun (WGS) entry which is preliminary data.</text>
</comment>
<dbReference type="EMBL" id="JACIJG010000009">
    <property type="protein sequence ID" value="MBB5702837.1"/>
    <property type="molecule type" value="Genomic_DNA"/>
</dbReference>
<feature type="binding site" evidence="1">
    <location>
        <position position="195"/>
    </location>
    <ligand>
        <name>Zn(2+)</name>
        <dbReference type="ChEBI" id="CHEBI:29105"/>
    </ligand>
</feature>
<proteinExistence type="predicted"/>
<comment type="cofactor">
    <cofactor evidence="1">
        <name>Zn(2+)</name>
        <dbReference type="ChEBI" id="CHEBI:29105"/>
    </cofactor>
    <text evidence="1">Binds 1 zinc ion per subunit.</text>
</comment>
<dbReference type="Pfam" id="PF16254">
    <property type="entry name" value="DUF4910"/>
    <property type="match status" value="1"/>
</dbReference>
<dbReference type="GO" id="GO:0046872">
    <property type="term" value="F:metal ion binding"/>
    <property type="evidence" value="ECO:0007669"/>
    <property type="project" value="UniProtKB-KW"/>
</dbReference>
<keyword evidence="6" id="KW-1185">Reference proteome</keyword>
<evidence type="ECO:0000259" key="4">
    <source>
        <dbReference type="Pfam" id="PF16254"/>
    </source>
</evidence>
<evidence type="ECO:0000313" key="5">
    <source>
        <dbReference type="EMBL" id="MBB5702837.1"/>
    </source>
</evidence>
<dbReference type="RefSeq" id="WP_183653337.1">
    <property type="nucleotide sequence ID" value="NZ_JACIJG010000009.1"/>
</dbReference>
<dbReference type="InterPro" id="IPR012353">
    <property type="entry name" value="UCP015244"/>
</dbReference>
<dbReference type="InterPro" id="IPR032589">
    <property type="entry name" value="DUF4910"/>
</dbReference>
<dbReference type="InterPro" id="IPR036388">
    <property type="entry name" value="WH-like_DNA-bd_sf"/>
</dbReference>
<dbReference type="Gene3D" id="3.40.630.10">
    <property type="entry name" value="Zn peptidases"/>
    <property type="match status" value="1"/>
</dbReference>
<reference evidence="5 6" key="1">
    <citation type="submission" date="2020-08" db="EMBL/GenBank/DDBJ databases">
        <title>Genomic Encyclopedia of Type Strains, Phase IV (KMG-IV): sequencing the most valuable type-strain genomes for metagenomic binning, comparative biology and taxonomic classification.</title>
        <authorList>
            <person name="Goeker M."/>
        </authorList>
    </citation>
    <scope>NUCLEOTIDE SEQUENCE [LARGE SCALE GENOMIC DNA]</scope>
    <source>
        <strain evidence="5 6">DSM 26944</strain>
    </source>
</reference>
<dbReference type="Gene3D" id="3.50.30.90">
    <property type="match status" value="1"/>
</dbReference>
<dbReference type="PIRSF" id="PIRSF015244">
    <property type="entry name" value="UCP015244"/>
    <property type="match status" value="1"/>
</dbReference>
<evidence type="ECO:0000313" key="6">
    <source>
        <dbReference type="Proteomes" id="UP000555546"/>
    </source>
</evidence>
<keyword evidence="1" id="KW-0862">Zinc</keyword>
<dbReference type="Proteomes" id="UP000555546">
    <property type="component" value="Unassembled WGS sequence"/>
</dbReference>
<keyword evidence="1" id="KW-0479">Metal-binding</keyword>
<feature type="domain" description="UCP01524 winged helix-turn-helix" evidence="3">
    <location>
        <begin position="366"/>
        <end position="440"/>
    </location>
</feature>